<organism evidence="7 8">
    <name type="scientific">Nocardioides flavescens</name>
    <dbReference type="NCBI Taxonomy" id="2691959"/>
    <lineage>
        <taxon>Bacteria</taxon>
        <taxon>Bacillati</taxon>
        <taxon>Actinomycetota</taxon>
        <taxon>Actinomycetes</taxon>
        <taxon>Propionibacteriales</taxon>
        <taxon>Nocardioidaceae</taxon>
        <taxon>Nocardioides</taxon>
    </lineage>
</organism>
<evidence type="ECO:0000256" key="5">
    <source>
        <dbReference type="HAMAP-Rule" id="MF_01609"/>
    </source>
</evidence>
<accession>A0A6L7EXX8</accession>
<dbReference type="InterPro" id="IPR050141">
    <property type="entry name" value="GCL_type2/YbdK_subfam"/>
</dbReference>
<dbReference type="NCBIfam" id="TIGR02050">
    <property type="entry name" value="gshA_cyan_rel"/>
    <property type="match status" value="1"/>
</dbReference>
<dbReference type="Proteomes" id="UP000473325">
    <property type="component" value="Unassembled WGS sequence"/>
</dbReference>
<feature type="compositionally biased region" description="Basic and acidic residues" evidence="6">
    <location>
        <begin position="44"/>
        <end position="54"/>
    </location>
</feature>
<keyword evidence="8" id="KW-1185">Reference proteome</keyword>
<dbReference type="InterPro" id="IPR011793">
    <property type="entry name" value="YbdK"/>
</dbReference>
<proteinExistence type="inferred from homology"/>
<dbReference type="PANTHER" id="PTHR36510">
    <property type="entry name" value="GLUTAMATE--CYSTEINE LIGASE 2-RELATED"/>
    <property type="match status" value="1"/>
</dbReference>
<evidence type="ECO:0000256" key="3">
    <source>
        <dbReference type="ARBA" id="ARBA00022840"/>
    </source>
</evidence>
<dbReference type="EMBL" id="WUEK01000002">
    <property type="protein sequence ID" value="MXG88561.1"/>
    <property type="molecule type" value="Genomic_DNA"/>
</dbReference>
<feature type="compositionally biased region" description="Low complexity" evidence="6">
    <location>
        <begin position="415"/>
        <end position="424"/>
    </location>
</feature>
<evidence type="ECO:0000256" key="2">
    <source>
        <dbReference type="ARBA" id="ARBA00022741"/>
    </source>
</evidence>
<dbReference type="GO" id="GO:0004357">
    <property type="term" value="F:glutamate-cysteine ligase activity"/>
    <property type="evidence" value="ECO:0007669"/>
    <property type="project" value="UniProtKB-EC"/>
</dbReference>
<dbReference type="PANTHER" id="PTHR36510:SF1">
    <property type="entry name" value="GLUTAMATE--CYSTEINE LIGASE 2-RELATED"/>
    <property type="match status" value="1"/>
</dbReference>
<gene>
    <name evidence="7" type="ORF">GRQ65_03255</name>
</gene>
<comment type="similarity">
    <text evidence="5">Belongs to the glutamate--cysteine ligase type 2 family. YbdK subfamily.</text>
</comment>
<dbReference type="SUPFAM" id="SSF55931">
    <property type="entry name" value="Glutamine synthetase/guanido kinase"/>
    <property type="match status" value="1"/>
</dbReference>
<feature type="region of interest" description="Disordered" evidence="6">
    <location>
        <begin position="386"/>
        <end position="431"/>
    </location>
</feature>
<evidence type="ECO:0000256" key="6">
    <source>
        <dbReference type="SAM" id="MobiDB-lite"/>
    </source>
</evidence>
<dbReference type="Gene3D" id="3.30.590.20">
    <property type="match status" value="1"/>
</dbReference>
<evidence type="ECO:0000256" key="1">
    <source>
        <dbReference type="ARBA" id="ARBA00022598"/>
    </source>
</evidence>
<dbReference type="GO" id="GO:0042398">
    <property type="term" value="P:modified amino acid biosynthetic process"/>
    <property type="evidence" value="ECO:0007669"/>
    <property type="project" value="InterPro"/>
</dbReference>
<sequence length="431" mass="45592">MDTRTLGIEEELLVVDPESRTATSRAGAVLREHRRRDLPSSGEHGGEDGGEHGEPSPLDPELFRHQLETRSDPTTDVVRAVGQIVEARRRAGEAAAALGLAVAAGAASPLGLDEVVPAVTAEDRYRRIVDTYGDVARLGGTCGMHVHVAIESDEEGVGCLDRIAPWLPVLAAVSSNSPYADGRDTGYASWRTQAWSSWPSAGPTEAFGSVAGYEAVCERMIASGAALDRGMLYFDARLAEEHPTLEVRVLDATTDPDDIALLAALVRGLVETAALDVASHGVARNGWRCEELRAARWRASRSGLGDRLLDPVDHTVRPAREVLARLVDHVRERLDAAGDLELVETGVARVLAGTGAVHQRSARERGGSLEGVVDDLLARTAASWEGAWGGSLPPTDRPSLGSSDGPHEDGSDPMTGTTNGTAGAERGGRRG</sequence>
<comment type="caution">
    <text evidence="7">The sequence shown here is derived from an EMBL/GenBank/DDBJ whole genome shotgun (WGS) entry which is preliminary data.</text>
</comment>
<evidence type="ECO:0000256" key="4">
    <source>
        <dbReference type="ARBA" id="ARBA00048819"/>
    </source>
</evidence>
<keyword evidence="3 5" id="KW-0067">ATP-binding</keyword>
<name>A0A6L7EXX8_9ACTN</name>
<dbReference type="EC" id="6.3.2.2" evidence="5"/>
<reference evidence="7 8" key="1">
    <citation type="submission" date="2019-12" db="EMBL/GenBank/DDBJ databases">
        <authorList>
            <person name="Kun Z."/>
        </authorList>
    </citation>
    <scope>NUCLEOTIDE SEQUENCE [LARGE SCALE GENOMIC DNA]</scope>
    <source>
        <strain evidence="7 8">YIM 123512</strain>
    </source>
</reference>
<dbReference type="GO" id="GO:0005524">
    <property type="term" value="F:ATP binding"/>
    <property type="evidence" value="ECO:0007669"/>
    <property type="project" value="UniProtKB-KW"/>
</dbReference>
<dbReference type="AlphaFoldDB" id="A0A6L7EXX8"/>
<dbReference type="NCBIfam" id="NF010041">
    <property type="entry name" value="PRK13517.1-1"/>
    <property type="match status" value="1"/>
</dbReference>
<feature type="region of interest" description="Disordered" evidence="6">
    <location>
        <begin position="16"/>
        <end position="60"/>
    </location>
</feature>
<dbReference type="Pfam" id="PF04107">
    <property type="entry name" value="GCS2"/>
    <property type="match status" value="1"/>
</dbReference>
<dbReference type="HAMAP" id="MF_01609">
    <property type="entry name" value="Glu_cys_ligase_2"/>
    <property type="match status" value="1"/>
</dbReference>
<protein>
    <recommendedName>
        <fullName evidence="5">Putative glutamate--cysteine ligase 2</fullName>
        <ecNumber evidence="5">6.3.2.2</ecNumber>
    </recommendedName>
    <alternativeName>
        <fullName evidence="5">Gamma-glutamylcysteine synthetase 2</fullName>
        <shortName evidence="5">GCS 2</shortName>
        <shortName evidence="5">Gamma-GCS 2</shortName>
    </alternativeName>
</protein>
<comment type="function">
    <text evidence="5">ATP-dependent carboxylate-amine ligase which exhibits weak glutamate--cysteine ligase activity.</text>
</comment>
<dbReference type="InterPro" id="IPR014746">
    <property type="entry name" value="Gln_synth/guanido_kin_cat_dom"/>
</dbReference>
<evidence type="ECO:0000313" key="8">
    <source>
        <dbReference type="Proteomes" id="UP000473325"/>
    </source>
</evidence>
<keyword evidence="2 5" id="KW-0547">Nucleotide-binding</keyword>
<dbReference type="InterPro" id="IPR006336">
    <property type="entry name" value="GCS2"/>
</dbReference>
<comment type="catalytic activity">
    <reaction evidence="4 5">
        <text>L-cysteine + L-glutamate + ATP = gamma-L-glutamyl-L-cysteine + ADP + phosphate + H(+)</text>
        <dbReference type="Rhea" id="RHEA:13285"/>
        <dbReference type="ChEBI" id="CHEBI:15378"/>
        <dbReference type="ChEBI" id="CHEBI:29985"/>
        <dbReference type="ChEBI" id="CHEBI:30616"/>
        <dbReference type="ChEBI" id="CHEBI:35235"/>
        <dbReference type="ChEBI" id="CHEBI:43474"/>
        <dbReference type="ChEBI" id="CHEBI:58173"/>
        <dbReference type="ChEBI" id="CHEBI:456216"/>
        <dbReference type="EC" id="6.3.2.2"/>
    </reaction>
</comment>
<dbReference type="RefSeq" id="WP_160875143.1">
    <property type="nucleotide sequence ID" value="NZ_WUEK01000002.1"/>
</dbReference>
<evidence type="ECO:0000313" key="7">
    <source>
        <dbReference type="EMBL" id="MXG88561.1"/>
    </source>
</evidence>
<keyword evidence="1 5" id="KW-0436">Ligase</keyword>